<dbReference type="NCBIfam" id="TIGR00278">
    <property type="entry name" value="membrane protein insertion efficiency factor YidD"/>
    <property type="match status" value="1"/>
</dbReference>
<protein>
    <submittedName>
        <fullName evidence="1">Protein YidD</fullName>
    </submittedName>
</protein>
<dbReference type="AlphaFoldDB" id="A0A1W1CF01"/>
<name>A0A1W1CF01_9ZZZZ</name>
<proteinExistence type="predicted"/>
<dbReference type="Pfam" id="PF01809">
    <property type="entry name" value="YidD"/>
    <property type="match status" value="1"/>
</dbReference>
<reference evidence="1" key="1">
    <citation type="submission" date="2016-10" db="EMBL/GenBank/DDBJ databases">
        <authorList>
            <person name="de Groot N.N."/>
        </authorList>
    </citation>
    <scope>NUCLEOTIDE SEQUENCE</scope>
</reference>
<sequence>MLKRSLLKLLWLYQKFFTLIGFGSCRYYPSCSEYARLNFENNSLSSAFYHSFTRILRCNQFFEGGIEYPLLDKLCQKPAKLDVDSIKYWLVPNQKGRYYIIKNFSYKG</sequence>
<organism evidence="1">
    <name type="scientific">hydrothermal vent metagenome</name>
    <dbReference type="NCBI Taxonomy" id="652676"/>
    <lineage>
        <taxon>unclassified sequences</taxon>
        <taxon>metagenomes</taxon>
        <taxon>ecological metagenomes</taxon>
    </lineage>
</organism>
<dbReference type="EMBL" id="FPHK01000076">
    <property type="protein sequence ID" value="SFV64282.1"/>
    <property type="molecule type" value="Genomic_DNA"/>
</dbReference>
<dbReference type="InterPro" id="IPR002696">
    <property type="entry name" value="Membr_insert_effic_factor_YidD"/>
</dbReference>
<dbReference type="SMART" id="SM01234">
    <property type="entry name" value="Haemolytic"/>
    <property type="match status" value="1"/>
</dbReference>
<dbReference type="PANTHER" id="PTHR33383">
    <property type="entry name" value="MEMBRANE PROTEIN INSERTION EFFICIENCY FACTOR-RELATED"/>
    <property type="match status" value="1"/>
</dbReference>
<evidence type="ECO:0000313" key="1">
    <source>
        <dbReference type="EMBL" id="SFV64282.1"/>
    </source>
</evidence>
<dbReference type="PANTHER" id="PTHR33383:SF1">
    <property type="entry name" value="MEMBRANE PROTEIN INSERTION EFFICIENCY FACTOR-RELATED"/>
    <property type="match status" value="1"/>
</dbReference>
<gene>
    <name evidence="1" type="ORF">MNB_SM-6-1579</name>
</gene>
<accession>A0A1W1CF01</accession>